<keyword evidence="6" id="KW-1185">Reference proteome</keyword>
<dbReference type="InterPro" id="IPR016169">
    <property type="entry name" value="FAD-bd_PCMH_sub2"/>
</dbReference>
<dbReference type="InterPro" id="IPR016171">
    <property type="entry name" value="Vanillyl_alc_oxidase_C-sub2"/>
</dbReference>
<feature type="domain" description="FAD-binding PCMH-type" evidence="4">
    <location>
        <begin position="28"/>
        <end position="198"/>
    </location>
</feature>
<dbReference type="GO" id="GO:0016020">
    <property type="term" value="C:membrane"/>
    <property type="evidence" value="ECO:0007669"/>
    <property type="project" value="InterPro"/>
</dbReference>
<evidence type="ECO:0000259" key="4">
    <source>
        <dbReference type="PROSITE" id="PS51387"/>
    </source>
</evidence>
<dbReference type="Gene3D" id="1.10.45.10">
    <property type="entry name" value="Vanillyl-alcohol Oxidase, Chain A, domain 4"/>
    <property type="match status" value="1"/>
</dbReference>
<evidence type="ECO:0000256" key="1">
    <source>
        <dbReference type="ARBA" id="ARBA00022630"/>
    </source>
</evidence>
<dbReference type="InterPro" id="IPR007173">
    <property type="entry name" value="ALO_C"/>
</dbReference>
<keyword evidence="1" id="KW-0285">Flavoprotein</keyword>
<dbReference type="RefSeq" id="WP_231860536.1">
    <property type="nucleotide sequence ID" value="NZ_BJNW01000007.1"/>
</dbReference>
<dbReference type="EMBL" id="BJNW01000007">
    <property type="protein sequence ID" value="GEC98867.1"/>
    <property type="molecule type" value="Genomic_DNA"/>
</dbReference>
<dbReference type="Proteomes" id="UP000315730">
    <property type="component" value="Unassembled WGS sequence"/>
</dbReference>
<dbReference type="GO" id="GO:0003885">
    <property type="term" value="F:D-arabinono-1,4-lactone oxidase activity"/>
    <property type="evidence" value="ECO:0007669"/>
    <property type="project" value="InterPro"/>
</dbReference>
<keyword evidence="3" id="KW-0560">Oxidoreductase</keyword>
<dbReference type="InterPro" id="IPR016167">
    <property type="entry name" value="FAD-bd_PCMH_sub1"/>
</dbReference>
<dbReference type="InterPro" id="IPR036318">
    <property type="entry name" value="FAD-bd_PCMH-like_sf"/>
</dbReference>
<protein>
    <submittedName>
        <fullName evidence="5">FAD-linked oxidoreductase</fullName>
    </submittedName>
</protein>
<dbReference type="Pfam" id="PF01565">
    <property type="entry name" value="FAD_binding_4"/>
    <property type="match status" value="1"/>
</dbReference>
<keyword evidence="2" id="KW-0274">FAD</keyword>
<dbReference type="Gene3D" id="3.30.70.2520">
    <property type="match status" value="1"/>
</dbReference>
<dbReference type="InterPro" id="IPR010031">
    <property type="entry name" value="FAD_lactone_oxidase-like"/>
</dbReference>
<dbReference type="Gene3D" id="3.30.465.10">
    <property type="match status" value="1"/>
</dbReference>
<evidence type="ECO:0000256" key="2">
    <source>
        <dbReference type="ARBA" id="ARBA00022827"/>
    </source>
</evidence>
<comment type="caution">
    <text evidence="5">The sequence shown here is derived from an EMBL/GenBank/DDBJ whole genome shotgun (WGS) entry which is preliminary data.</text>
</comment>
<reference evidence="5 6" key="1">
    <citation type="submission" date="2019-06" db="EMBL/GenBank/DDBJ databases">
        <title>Whole genome shotgun sequence of Kocuria varians NBRC 15358.</title>
        <authorList>
            <person name="Hosoyama A."/>
            <person name="Uohara A."/>
            <person name="Ohji S."/>
            <person name="Ichikawa N."/>
        </authorList>
    </citation>
    <scope>NUCLEOTIDE SEQUENCE [LARGE SCALE GENOMIC DNA]</scope>
    <source>
        <strain evidence="5 6">NBRC 15358</strain>
    </source>
</reference>
<evidence type="ECO:0000313" key="6">
    <source>
        <dbReference type="Proteomes" id="UP000315730"/>
    </source>
</evidence>
<dbReference type="SUPFAM" id="SSF55103">
    <property type="entry name" value="FAD-linked oxidases, C-terminal domain"/>
    <property type="match status" value="1"/>
</dbReference>
<accession>A0A4Y4D6G6</accession>
<dbReference type="InterPro" id="IPR016166">
    <property type="entry name" value="FAD-bd_PCMH"/>
</dbReference>
<evidence type="ECO:0000256" key="3">
    <source>
        <dbReference type="ARBA" id="ARBA00023002"/>
    </source>
</evidence>
<dbReference type="NCBIfam" id="TIGR01679">
    <property type="entry name" value="bact_FAD_ox"/>
    <property type="match status" value="1"/>
</dbReference>
<dbReference type="InterPro" id="IPR016164">
    <property type="entry name" value="FAD-linked_Oxase-like_C"/>
</dbReference>
<dbReference type="PIRSF" id="PIRSF000136">
    <property type="entry name" value="LGO_GLO"/>
    <property type="match status" value="1"/>
</dbReference>
<dbReference type="GO" id="GO:0071949">
    <property type="term" value="F:FAD binding"/>
    <property type="evidence" value="ECO:0007669"/>
    <property type="project" value="InterPro"/>
</dbReference>
<dbReference type="PROSITE" id="PS51387">
    <property type="entry name" value="FAD_PCMH"/>
    <property type="match status" value="1"/>
</dbReference>
<organism evidence="5 6">
    <name type="scientific">Kocuria varians</name>
    <name type="common">Micrococcus varians</name>
    <dbReference type="NCBI Taxonomy" id="1272"/>
    <lineage>
        <taxon>Bacteria</taxon>
        <taxon>Bacillati</taxon>
        <taxon>Actinomycetota</taxon>
        <taxon>Actinomycetes</taxon>
        <taxon>Micrococcales</taxon>
        <taxon>Micrococcaceae</taxon>
        <taxon>Kocuria</taxon>
    </lineage>
</organism>
<sequence>MSTRAQGERPSLTAEVRSGTWRSWGGNVSAEPAVTVRPEDSDQVLQVLAEAAAAGLTVRPAGSGHSWSPVVPTEDVLLDTSALSGLVSVDTERQLVTVFAGTTLHELSRLLEEHGLAVANLPDSGHMTVAGAVATGMHGTGLGQPSMAEQVTAMSIATPSGELVSCSETHRPDLLRAARVHLGVLGVVVSVTLQCVSSFRLHCAEFREPLAGLVDGMQERMSGADHFEFSWMPGTSMAHTRILSRLHRLPQDYTRPASPISRALRRADDAVLRTSLTAGLGRVGSLLPRTVNGLNRLESMALSSRRYTDVSYRAFTTARPVRYVCSEYALPLESTADAFRELRDLVDRKGYDLSFPVTVRCSPPDRGLLSPAAGRYTGWIALRQYGRRPHEGFFRAAEEIFAAHGGRPHWGTVHTRTAADLAPQYPGWDEFLALRTELDPQGLLLNAHTRELLGV</sequence>
<dbReference type="Pfam" id="PF04030">
    <property type="entry name" value="ALO"/>
    <property type="match status" value="1"/>
</dbReference>
<dbReference type="SUPFAM" id="SSF56176">
    <property type="entry name" value="FAD-binding/transporter-associated domain-like"/>
    <property type="match status" value="1"/>
</dbReference>
<name>A0A4Y4D6G6_KOCVA</name>
<dbReference type="InterPro" id="IPR006094">
    <property type="entry name" value="Oxid_FAD_bind_N"/>
</dbReference>
<gene>
    <name evidence="5" type="ORF">KVA01_10220</name>
</gene>
<dbReference type="PANTHER" id="PTHR43762">
    <property type="entry name" value="L-GULONOLACTONE OXIDASE"/>
    <property type="match status" value="1"/>
</dbReference>
<dbReference type="PANTHER" id="PTHR43762:SF1">
    <property type="entry name" value="D-ARABINONO-1,4-LACTONE OXIDASE"/>
    <property type="match status" value="1"/>
</dbReference>
<dbReference type="Gene3D" id="3.30.43.10">
    <property type="entry name" value="Uridine Diphospho-n-acetylenolpyruvylglucosamine Reductase, domain 2"/>
    <property type="match status" value="1"/>
</dbReference>
<proteinExistence type="predicted"/>
<evidence type="ECO:0000313" key="5">
    <source>
        <dbReference type="EMBL" id="GEC98867.1"/>
    </source>
</evidence>
<dbReference type="STRING" id="1272.GCA_900014985_00323"/>
<dbReference type="AlphaFoldDB" id="A0A4Y4D6G6"/>